<evidence type="ECO:0000256" key="3">
    <source>
        <dbReference type="ARBA" id="ARBA00023157"/>
    </source>
</evidence>
<feature type="non-terminal residue" evidence="5">
    <location>
        <position position="501"/>
    </location>
</feature>
<dbReference type="EMBL" id="LAZR01026685">
    <property type="protein sequence ID" value="KKL67958.1"/>
    <property type="molecule type" value="Genomic_DNA"/>
</dbReference>
<dbReference type="PANTHER" id="PTHR43918:SF4">
    <property type="entry name" value="CARBOXYLIC ESTER HYDROLASE"/>
    <property type="match status" value="1"/>
</dbReference>
<keyword evidence="2" id="KW-0378">Hydrolase</keyword>
<reference evidence="5" key="1">
    <citation type="journal article" date="2015" name="Nature">
        <title>Complex archaea that bridge the gap between prokaryotes and eukaryotes.</title>
        <authorList>
            <person name="Spang A."/>
            <person name="Saw J.H."/>
            <person name="Jorgensen S.L."/>
            <person name="Zaremba-Niedzwiedzka K."/>
            <person name="Martijn J."/>
            <person name="Lind A.E."/>
            <person name="van Eijk R."/>
            <person name="Schleper C."/>
            <person name="Guy L."/>
            <person name="Ettema T.J."/>
        </authorList>
    </citation>
    <scope>NUCLEOTIDE SEQUENCE</scope>
</reference>
<dbReference type="Pfam" id="PF00135">
    <property type="entry name" value="COesterase"/>
    <property type="match status" value="1"/>
</dbReference>
<dbReference type="PRINTS" id="PR00878">
    <property type="entry name" value="CHOLNESTRASE"/>
</dbReference>
<protein>
    <recommendedName>
        <fullName evidence="4">Carboxylesterase type B domain-containing protein</fullName>
    </recommendedName>
</protein>
<accession>A0A0F9E1T2</accession>
<dbReference type="PROSITE" id="PS00122">
    <property type="entry name" value="CARBOXYLESTERASE_B_1"/>
    <property type="match status" value="1"/>
</dbReference>
<keyword evidence="3" id="KW-1015">Disulfide bond</keyword>
<dbReference type="InterPro" id="IPR002018">
    <property type="entry name" value="CarbesteraseB"/>
</dbReference>
<dbReference type="SUPFAM" id="SSF53474">
    <property type="entry name" value="alpha/beta-Hydrolases"/>
    <property type="match status" value="1"/>
</dbReference>
<dbReference type="ESTHER" id="9zzzz-a0a0f9e1t2">
    <property type="family name" value="Carb_B_Bacteria"/>
</dbReference>
<dbReference type="InterPro" id="IPR050654">
    <property type="entry name" value="AChE-related_enzymes"/>
</dbReference>
<name>A0A0F9E1T2_9ZZZZ</name>
<evidence type="ECO:0000256" key="2">
    <source>
        <dbReference type="ARBA" id="ARBA00022801"/>
    </source>
</evidence>
<dbReference type="InterPro" id="IPR000997">
    <property type="entry name" value="Cholinesterase"/>
</dbReference>
<evidence type="ECO:0000259" key="4">
    <source>
        <dbReference type="Pfam" id="PF00135"/>
    </source>
</evidence>
<gene>
    <name evidence="5" type="ORF">LCGC14_2129790</name>
</gene>
<sequence>MNKTEIITTSTGKIQGLISEGIQIFKGIPFAEPPIGDLRFNPPVKKKPWEDVLEATEYGPYAYQGFTPLEMFVREIQEDEDCLSLNIWTPSLDDKKHPVMVWIHGGAFVTGGGAVPIYDGSSLVTRGDVVVVTINYRLGALGFLYIPGVTANAGMLDQITALKWVQNNIEVFGGDPNNITIFGESAGGCSILSLLAMPAAKGLFHKAIVQSAPVLQPNPTVKSTNDLMNKFSLKTGDIKTLQKLKVEEIIKAQNEVLAEALEAREYEIMGFRPSIDIEGGTLPIHPLEALKKGEGKSIEILIGCNEEEGKLFTKYDPRLKRLKRENLNAAVIDLLKSMNLEGESKTLIKKYENARKDILPIKPMDLLNTIWTDYIFRISEIHMAEAQILHNPHVYFYIFTWPSPLFRGACHAVELPYMFGTIYLSESEPGLKMFYGGGPEAKIISEKMMDAWIAFARNGNPNHDNIPEWPSYETEKRATMLIGKEFKVVDAPFEKERVAWD</sequence>
<dbReference type="Gene3D" id="3.40.50.1820">
    <property type="entry name" value="alpha/beta hydrolase"/>
    <property type="match status" value="1"/>
</dbReference>
<dbReference type="PANTHER" id="PTHR43918">
    <property type="entry name" value="ACETYLCHOLINESTERASE"/>
    <property type="match status" value="1"/>
</dbReference>
<comment type="similarity">
    <text evidence="1">Belongs to the type-B carboxylesterase/lipase family.</text>
</comment>
<proteinExistence type="inferred from homology"/>
<dbReference type="AlphaFoldDB" id="A0A0F9E1T2"/>
<dbReference type="InterPro" id="IPR029058">
    <property type="entry name" value="AB_hydrolase_fold"/>
</dbReference>
<comment type="caution">
    <text evidence="5">The sequence shown here is derived from an EMBL/GenBank/DDBJ whole genome shotgun (WGS) entry which is preliminary data.</text>
</comment>
<evidence type="ECO:0000313" key="5">
    <source>
        <dbReference type="EMBL" id="KKL67958.1"/>
    </source>
</evidence>
<dbReference type="InterPro" id="IPR019826">
    <property type="entry name" value="Carboxylesterase_B_AS"/>
</dbReference>
<organism evidence="5">
    <name type="scientific">marine sediment metagenome</name>
    <dbReference type="NCBI Taxonomy" id="412755"/>
    <lineage>
        <taxon>unclassified sequences</taxon>
        <taxon>metagenomes</taxon>
        <taxon>ecological metagenomes</taxon>
    </lineage>
</organism>
<evidence type="ECO:0000256" key="1">
    <source>
        <dbReference type="ARBA" id="ARBA00005964"/>
    </source>
</evidence>
<feature type="domain" description="Carboxylesterase type B" evidence="4">
    <location>
        <begin position="4"/>
        <end position="497"/>
    </location>
</feature>
<dbReference type="GO" id="GO:0004104">
    <property type="term" value="F:cholinesterase activity"/>
    <property type="evidence" value="ECO:0007669"/>
    <property type="project" value="InterPro"/>
</dbReference>